<dbReference type="KEGG" id="ptkz:JDV02_000030"/>
<dbReference type="Pfam" id="PF09796">
    <property type="entry name" value="QCR10"/>
    <property type="match status" value="1"/>
</dbReference>
<keyword evidence="1" id="KW-1133">Transmembrane helix</keyword>
<proteinExistence type="predicted"/>
<dbReference type="GO" id="GO:0005739">
    <property type="term" value="C:mitochondrion"/>
    <property type="evidence" value="ECO:0007669"/>
    <property type="project" value="GOC"/>
</dbReference>
<evidence type="ECO:0000313" key="3">
    <source>
        <dbReference type="Proteomes" id="UP000829364"/>
    </source>
</evidence>
<dbReference type="Proteomes" id="UP000829364">
    <property type="component" value="Chromosome 1"/>
</dbReference>
<keyword evidence="1" id="KW-0472">Membrane</keyword>
<dbReference type="EMBL" id="CP086354">
    <property type="protein sequence ID" value="UNI13273.1"/>
    <property type="molecule type" value="Genomic_DNA"/>
</dbReference>
<dbReference type="PANTHER" id="PTHR28254">
    <property type="entry name" value="CYTOCHROME B-C1 COMPLEX SUBUNIT 10"/>
    <property type="match status" value="1"/>
</dbReference>
<dbReference type="GeneID" id="72061997"/>
<sequence length="166" mass="18125">MAHPRPHDCPPDCGYAVAQHVRGAGGLTMLSRRLLSAPRSSRVPTAPSTSRLSQIRCEFQPSRLAPMRWRGIASEPWPVVPNTARGAAELTEPSIRYHFQPNFHGMNKTSAFRLGLRTASFGGAGVIAALLYVSGIPRVQRDILQQIPVVGKYFIPAEIPASDNPF</sequence>
<name>A0A9Q8Q6K3_9HYPO</name>
<accession>A0A9Q8Q6K3</accession>
<dbReference type="AlphaFoldDB" id="A0A9Q8Q6K3"/>
<dbReference type="GO" id="GO:0006122">
    <property type="term" value="P:mitochondrial electron transport, ubiquinol to cytochrome c"/>
    <property type="evidence" value="ECO:0007669"/>
    <property type="project" value="InterPro"/>
</dbReference>
<dbReference type="PANTHER" id="PTHR28254:SF1">
    <property type="entry name" value="CYTOCHROME B-C1 COMPLEX SUBUNIT 10, MITOCHONDRIAL"/>
    <property type="match status" value="1"/>
</dbReference>
<dbReference type="OrthoDB" id="2391627at2759"/>
<feature type="transmembrane region" description="Helical" evidence="1">
    <location>
        <begin position="114"/>
        <end position="133"/>
    </location>
</feature>
<evidence type="ECO:0000256" key="1">
    <source>
        <dbReference type="SAM" id="Phobius"/>
    </source>
</evidence>
<gene>
    <name evidence="2" type="ORF">JDV02_000030</name>
</gene>
<organism evidence="2 3">
    <name type="scientific">Purpureocillium takamizusanense</name>
    <dbReference type="NCBI Taxonomy" id="2060973"/>
    <lineage>
        <taxon>Eukaryota</taxon>
        <taxon>Fungi</taxon>
        <taxon>Dikarya</taxon>
        <taxon>Ascomycota</taxon>
        <taxon>Pezizomycotina</taxon>
        <taxon>Sordariomycetes</taxon>
        <taxon>Hypocreomycetidae</taxon>
        <taxon>Hypocreales</taxon>
        <taxon>Ophiocordycipitaceae</taxon>
        <taxon>Purpureocillium</taxon>
    </lineage>
</organism>
<keyword evidence="1" id="KW-0812">Transmembrane</keyword>
<evidence type="ECO:0000313" key="2">
    <source>
        <dbReference type="EMBL" id="UNI13273.1"/>
    </source>
</evidence>
<keyword evidence="3" id="KW-1185">Reference proteome</keyword>
<protein>
    <submittedName>
        <fullName evidence="2">Uncharacterized protein</fullName>
    </submittedName>
</protein>
<dbReference type="RefSeq" id="XP_047836754.1">
    <property type="nucleotide sequence ID" value="XM_047980797.1"/>
</dbReference>
<reference evidence="2" key="1">
    <citation type="submission" date="2021-11" db="EMBL/GenBank/DDBJ databases">
        <title>Purpureocillium_takamizusanense_genome.</title>
        <authorList>
            <person name="Nguyen N.-H."/>
        </authorList>
    </citation>
    <scope>NUCLEOTIDE SEQUENCE</scope>
    <source>
        <strain evidence="2">PT3</strain>
    </source>
</reference>
<dbReference type="InterPro" id="IPR019182">
    <property type="entry name" value="Cytochrome_b-c1_su10_fun"/>
</dbReference>